<dbReference type="OrthoDB" id="27330at2"/>
<comment type="caution">
    <text evidence="4">The sequence shown here is derived from an EMBL/GenBank/DDBJ whole genome shotgun (WGS) entry which is preliminary data.</text>
</comment>
<dbReference type="EMBL" id="SCWB01000003">
    <property type="protein sequence ID" value="TDM12612.1"/>
    <property type="molecule type" value="Genomic_DNA"/>
</dbReference>
<keyword evidence="2" id="KW-0812">Transmembrane</keyword>
<sequence length="320" mass="36042">MSTRARKKTYRQLGTILLVLFMTTLLAVAMLFVYIFFQFKNTADSMQDPKYSRTSSAMRPTDLNLNTGQPVSMVLFGLDSDEGRAMRQEGRRSDTIILATLNPQNQKMTLLSVPRDTQAEIVGHGTTEKINHAYAYGGPKMAIDTLEKYFNMPIDYYASVDMDDFVFIIDNIGGINVVSPHTFTYDKYHYAAGETYRMNGKEALAFARSRKETGAMGDEGRQVRQQVILNAITKKLLSIESVPYFNEVLKTISHSVTTNVAFQDVNKFRKYYAPALGSIEKLSLNGTNEIGDDGLWYFIPSDEAKDDIETRMKNNLGISS</sequence>
<dbReference type="Pfam" id="PF03816">
    <property type="entry name" value="LytR_cpsA_psr"/>
    <property type="match status" value="1"/>
</dbReference>
<evidence type="ECO:0000313" key="5">
    <source>
        <dbReference type="Proteomes" id="UP000294802"/>
    </source>
</evidence>
<comment type="similarity">
    <text evidence="1">Belongs to the LytR/CpsA/Psr (LCP) family.</text>
</comment>
<evidence type="ECO:0000256" key="1">
    <source>
        <dbReference type="ARBA" id="ARBA00006068"/>
    </source>
</evidence>
<dbReference type="InterPro" id="IPR050922">
    <property type="entry name" value="LytR/CpsA/Psr_CW_biosynth"/>
</dbReference>
<accession>A0A4R6BW11</accession>
<evidence type="ECO:0000256" key="2">
    <source>
        <dbReference type="SAM" id="Phobius"/>
    </source>
</evidence>
<gene>
    <name evidence="4" type="ORF">ERX29_03105</name>
</gene>
<organism evidence="4 5">
    <name type="scientific">Macrococcus lamae</name>
    <dbReference type="NCBI Taxonomy" id="198484"/>
    <lineage>
        <taxon>Bacteria</taxon>
        <taxon>Bacillati</taxon>
        <taxon>Bacillota</taxon>
        <taxon>Bacilli</taxon>
        <taxon>Bacillales</taxon>
        <taxon>Staphylococcaceae</taxon>
        <taxon>Macrococcus</taxon>
    </lineage>
</organism>
<feature type="domain" description="Cell envelope-related transcriptional attenuator" evidence="3">
    <location>
        <begin position="92"/>
        <end position="237"/>
    </location>
</feature>
<protein>
    <submittedName>
        <fullName evidence="4">LytR family transcriptional regulator</fullName>
    </submittedName>
</protein>
<dbReference type="RefSeq" id="WP_133443222.1">
    <property type="nucleotide sequence ID" value="NZ_SCWB01000003.1"/>
</dbReference>
<evidence type="ECO:0000313" key="4">
    <source>
        <dbReference type="EMBL" id="TDM12612.1"/>
    </source>
</evidence>
<proteinExistence type="inferred from homology"/>
<dbReference type="Proteomes" id="UP000294802">
    <property type="component" value="Unassembled WGS sequence"/>
</dbReference>
<keyword evidence="2" id="KW-1133">Transmembrane helix</keyword>
<keyword evidence="2" id="KW-0472">Membrane</keyword>
<keyword evidence="5" id="KW-1185">Reference proteome</keyword>
<feature type="transmembrane region" description="Helical" evidence="2">
    <location>
        <begin position="12"/>
        <end position="37"/>
    </location>
</feature>
<evidence type="ECO:0000259" key="3">
    <source>
        <dbReference type="Pfam" id="PF03816"/>
    </source>
</evidence>
<dbReference type="PANTHER" id="PTHR33392:SF6">
    <property type="entry name" value="POLYISOPRENYL-TEICHOIC ACID--PEPTIDOGLYCAN TEICHOIC ACID TRANSFERASE TAGU"/>
    <property type="match status" value="1"/>
</dbReference>
<reference evidence="4 5" key="1">
    <citation type="submission" date="2019-01" db="EMBL/GenBank/DDBJ databases">
        <title>Draft genome sequences of the type strains of six Macrococcus species.</title>
        <authorList>
            <person name="Mazhar S."/>
            <person name="Altermann E."/>
            <person name="Hill C."/>
            <person name="Mcauliffe O."/>
        </authorList>
    </citation>
    <scope>NUCLEOTIDE SEQUENCE [LARGE SCALE GENOMIC DNA]</scope>
    <source>
        <strain evidence="4 5">CCM4815</strain>
    </source>
</reference>
<dbReference type="PANTHER" id="PTHR33392">
    <property type="entry name" value="POLYISOPRENYL-TEICHOIC ACID--PEPTIDOGLYCAN TEICHOIC ACID TRANSFERASE TAGU"/>
    <property type="match status" value="1"/>
</dbReference>
<dbReference type="InterPro" id="IPR004474">
    <property type="entry name" value="LytR_CpsA_psr"/>
</dbReference>
<dbReference type="NCBIfam" id="TIGR00350">
    <property type="entry name" value="lytR_cpsA_psr"/>
    <property type="match status" value="1"/>
</dbReference>
<dbReference type="Gene3D" id="3.40.630.190">
    <property type="entry name" value="LCP protein"/>
    <property type="match status" value="1"/>
</dbReference>
<dbReference type="AlphaFoldDB" id="A0A4R6BW11"/>
<name>A0A4R6BW11_9STAP</name>